<evidence type="ECO:0000256" key="3">
    <source>
        <dbReference type="ARBA" id="ARBA00022516"/>
    </source>
</evidence>
<accession>A0ABR2WA17</accession>
<keyword evidence="8" id="KW-0443">Lipid metabolism</keyword>
<keyword evidence="4" id="KW-0808">Transferase</keyword>
<feature type="transmembrane region" description="Helical" evidence="14">
    <location>
        <begin position="384"/>
        <end position="405"/>
    </location>
</feature>
<proteinExistence type="predicted"/>
<evidence type="ECO:0000256" key="14">
    <source>
        <dbReference type="SAM" id="Phobius"/>
    </source>
</evidence>
<dbReference type="PANTHER" id="PTHR15362:SF7">
    <property type="entry name" value="PHOSPHATIDYLSERINE SYNTHASE 2"/>
    <property type="match status" value="1"/>
</dbReference>
<sequence length="416" mass="48165">MVDSTASTTETPKYGTTRGNFAQARDPSLKYSDDIDPTLSFFYSSKTISLLILMLFVLLYVALGSNSQDTVGNIKMGILAAAFVFIFIGLVQFGDGAFIRPHPAIWRIVLAASVLYEMFLVFILFQNATDARLLFKYIDPALGIPLPDRSYAENCDFTVSNVWDSMDAFVLAHSIGWFCKAIILRDYWFCWIISIMFEFMEYSLQHQLANFAECWWDHWILDVLVCNWLGTYVGMKFCEYFSMRHYSWRGIKQIPDYRGKVKRTVQQFTPHSWTTFHWGATESFKNYVAVILLLAAVLMCELNAFYLKTLLWLPPEHYLNISRLLLFFLIATPAVREVYQFLMDKNCKRIGAQAWLAIACIMTEALIILKFGRNEFPNPAPSHIKIFWVVLLSLVAIYPVWQFLIKPRLEKVEKKD</sequence>
<dbReference type="EMBL" id="JASJQH010006900">
    <property type="protein sequence ID" value="KAK9728231.1"/>
    <property type="molecule type" value="Genomic_DNA"/>
</dbReference>
<evidence type="ECO:0000256" key="5">
    <source>
        <dbReference type="ARBA" id="ARBA00022692"/>
    </source>
</evidence>
<evidence type="ECO:0000256" key="10">
    <source>
        <dbReference type="ARBA" id="ARBA00023209"/>
    </source>
</evidence>
<feature type="transmembrane region" description="Helical" evidence="14">
    <location>
        <begin position="287"/>
        <end position="306"/>
    </location>
</feature>
<keyword evidence="6" id="KW-0256">Endoplasmic reticulum</keyword>
<keyword evidence="16" id="KW-1185">Reference proteome</keyword>
<feature type="transmembrane region" description="Helical" evidence="14">
    <location>
        <begin position="351"/>
        <end position="372"/>
    </location>
</feature>
<protein>
    <recommendedName>
        <fullName evidence="17">Phosphatidylserine synthase</fullName>
    </recommendedName>
</protein>
<evidence type="ECO:0000313" key="15">
    <source>
        <dbReference type="EMBL" id="KAK9728231.1"/>
    </source>
</evidence>
<evidence type="ECO:0008006" key="17">
    <source>
        <dbReference type="Google" id="ProtNLM"/>
    </source>
</evidence>
<evidence type="ECO:0000256" key="12">
    <source>
        <dbReference type="ARBA" id="ARBA00025707"/>
    </source>
</evidence>
<comment type="pathway">
    <text evidence="12">Phospholipid metabolism.</text>
</comment>
<keyword evidence="9 14" id="KW-0472">Membrane</keyword>
<keyword evidence="11" id="KW-1208">Phospholipid metabolism</keyword>
<name>A0ABR2WA17_9FUNG</name>
<evidence type="ECO:0000256" key="8">
    <source>
        <dbReference type="ARBA" id="ARBA00023098"/>
    </source>
</evidence>
<feature type="transmembrane region" description="Helical" evidence="14">
    <location>
        <begin position="41"/>
        <end position="62"/>
    </location>
</feature>
<evidence type="ECO:0000256" key="4">
    <source>
        <dbReference type="ARBA" id="ARBA00022679"/>
    </source>
</evidence>
<dbReference type="Pfam" id="PF03034">
    <property type="entry name" value="PSS"/>
    <property type="match status" value="1"/>
</dbReference>
<dbReference type="PANTHER" id="PTHR15362">
    <property type="entry name" value="PHOSPHATIDYLINOSITOL SYNTHASE"/>
    <property type="match status" value="1"/>
</dbReference>
<gene>
    <name evidence="15" type="ORF">K7432_001176</name>
</gene>
<keyword evidence="3" id="KW-0444">Lipid biosynthesis</keyword>
<evidence type="ECO:0000256" key="6">
    <source>
        <dbReference type="ARBA" id="ARBA00022824"/>
    </source>
</evidence>
<evidence type="ECO:0000256" key="7">
    <source>
        <dbReference type="ARBA" id="ARBA00022989"/>
    </source>
</evidence>
<evidence type="ECO:0000313" key="16">
    <source>
        <dbReference type="Proteomes" id="UP001479436"/>
    </source>
</evidence>
<feature type="transmembrane region" description="Helical" evidence="14">
    <location>
        <begin position="318"/>
        <end position="339"/>
    </location>
</feature>
<feature type="region of interest" description="Disordered" evidence="13">
    <location>
        <begin position="1"/>
        <end position="21"/>
    </location>
</feature>
<comment type="caution">
    <text evidence="15">The sequence shown here is derived from an EMBL/GenBank/DDBJ whole genome shotgun (WGS) entry which is preliminary data.</text>
</comment>
<dbReference type="Proteomes" id="UP001479436">
    <property type="component" value="Unassembled WGS sequence"/>
</dbReference>
<keyword evidence="10" id="KW-0594">Phospholipid biosynthesis</keyword>
<dbReference type="InterPro" id="IPR004277">
    <property type="entry name" value="PSS"/>
</dbReference>
<evidence type="ECO:0000256" key="13">
    <source>
        <dbReference type="SAM" id="MobiDB-lite"/>
    </source>
</evidence>
<feature type="transmembrane region" description="Helical" evidence="14">
    <location>
        <begin position="105"/>
        <end position="125"/>
    </location>
</feature>
<feature type="transmembrane region" description="Helical" evidence="14">
    <location>
        <begin position="74"/>
        <end position="93"/>
    </location>
</feature>
<organism evidence="15 16">
    <name type="scientific">Basidiobolus ranarum</name>
    <dbReference type="NCBI Taxonomy" id="34480"/>
    <lineage>
        <taxon>Eukaryota</taxon>
        <taxon>Fungi</taxon>
        <taxon>Fungi incertae sedis</taxon>
        <taxon>Zoopagomycota</taxon>
        <taxon>Entomophthoromycotina</taxon>
        <taxon>Basidiobolomycetes</taxon>
        <taxon>Basidiobolales</taxon>
        <taxon>Basidiobolaceae</taxon>
        <taxon>Basidiobolus</taxon>
    </lineage>
</organism>
<reference evidence="15 16" key="1">
    <citation type="submission" date="2023-04" db="EMBL/GenBank/DDBJ databases">
        <title>Genome of Basidiobolus ranarum AG-B5.</title>
        <authorList>
            <person name="Stajich J.E."/>
            <person name="Carter-House D."/>
            <person name="Gryganskyi A."/>
        </authorList>
    </citation>
    <scope>NUCLEOTIDE SEQUENCE [LARGE SCALE GENOMIC DNA]</scope>
    <source>
        <strain evidence="15 16">AG-B5</strain>
    </source>
</reference>
<keyword evidence="7 14" id="KW-1133">Transmembrane helix</keyword>
<comment type="subcellular location">
    <subcellularLocation>
        <location evidence="1">Endoplasmic reticulum membrane</location>
        <topology evidence="1">Multi-pass membrane protein</topology>
    </subcellularLocation>
</comment>
<keyword evidence="5 14" id="KW-0812">Transmembrane</keyword>
<evidence type="ECO:0000256" key="2">
    <source>
        <dbReference type="ARBA" id="ARBA00005189"/>
    </source>
</evidence>
<comment type="pathway">
    <text evidence="2">Lipid metabolism.</text>
</comment>
<feature type="compositionally biased region" description="Polar residues" evidence="13">
    <location>
        <begin position="1"/>
        <end position="11"/>
    </location>
</feature>
<evidence type="ECO:0000256" key="1">
    <source>
        <dbReference type="ARBA" id="ARBA00004477"/>
    </source>
</evidence>
<evidence type="ECO:0000256" key="9">
    <source>
        <dbReference type="ARBA" id="ARBA00023136"/>
    </source>
</evidence>
<evidence type="ECO:0000256" key="11">
    <source>
        <dbReference type="ARBA" id="ARBA00023264"/>
    </source>
</evidence>